<evidence type="ECO:0000313" key="1">
    <source>
        <dbReference type="EMBL" id="GMF02989.1"/>
    </source>
</evidence>
<accession>A0ACB5U7C3</accession>
<keyword evidence="2" id="KW-1185">Reference proteome</keyword>
<gene>
    <name evidence="1" type="ORF">Amon02_001163400</name>
</gene>
<evidence type="ECO:0000313" key="2">
    <source>
        <dbReference type="Proteomes" id="UP001165064"/>
    </source>
</evidence>
<proteinExistence type="predicted"/>
<sequence length="231" mass="27105">MLSVPNVFVRPSGAGAKRIADEKKQLFAHGDGDHLTLLNVYHAFKSDETREMGLHKWCKENYLSYRSLKSADNVRWQLSKLMERYDIELNSGDFDDPNYYTNIRKALTAGFFMQVAKRKSTGKGYITVKDSQEVLIHPSTVLGQQDEWVIYNEFVLTSKNYIRTVTAIRPEWLIELAPVYYNLEHFHKDDVKMSLERVKARYDKKIELQEMEKEKKTKKSKKDKKDKKSKK</sequence>
<reference evidence="1" key="1">
    <citation type="submission" date="2023-04" db="EMBL/GenBank/DDBJ databases">
        <title>Ambrosiozyma monospora NBRC 10751.</title>
        <authorList>
            <person name="Ichikawa N."/>
            <person name="Sato H."/>
            <person name="Tonouchi N."/>
        </authorList>
    </citation>
    <scope>NUCLEOTIDE SEQUENCE</scope>
    <source>
        <strain evidence="1">NBRC 10751</strain>
    </source>
</reference>
<name>A0ACB5U7C3_AMBMO</name>
<dbReference type="EMBL" id="BSXS01012773">
    <property type="protein sequence ID" value="GMF02989.1"/>
    <property type="molecule type" value="Genomic_DNA"/>
</dbReference>
<comment type="caution">
    <text evidence="1">The sequence shown here is derived from an EMBL/GenBank/DDBJ whole genome shotgun (WGS) entry which is preliminary data.</text>
</comment>
<protein>
    <submittedName>
        <fullName evidence="1">Unnamed protein product</fullName>
    </submittedName>
</protein>
<dbReference type="Proteomes" id="UP001165064">
    <property type="component" value="Unassembled WGS sequence"/>
</dbReference>
<organism evidence="1 2">
    <name type="scientific">Ambrosiozyma monospora</name>
    <name type="common">Yeast</name>
    <name type="synonym">Endomycopsis monosporus</name>
    <dbReference type="NCBI Taxonomy" id="43982"/>
    <lineage>
        <taxon>Eukaryota</taxon>
        <taxon>Fungi</taxon>
        <taxon>Dikarya</taxon>
        <taxon>Ascomycota</taxon>
        <taxon>Saccharomycotina</taxon>
        <taxon>Pichiomycetes</taxon>
        <taxon>Pichiales</taxon>
        <taxon>Pichiaceae</taxon>
        <taxon>Ambrosiozyma</taxon>
    </lineage>
</organism>